<evidence type="ECO:0000259" key="15">
    <source>
        <dbReference type="Pfam" id="PF22366"/>
    </source>
</evidence>
<dbReference type="AlphaFoldDB" id="A0A6H2DJ10"/>
<dbReference type="PRINTS" id="PR00368">
    <property type="entry name" value="FADPNR"/>
</dbReference>
<evidence type="ECO:0000256" key="13">
    <source>
        <dbReference type="SAM" id="Phobius"/>
    </source>
</evidence>
<dbReference type="Proteomes" id="UP000501600">
    <property type="component" value="Chromosome"/>
</dbReference>
<evidence type="ECO:0000256" key="4">
    <source>
        <dbReference type="ARBA" id="ARBA00022630"/>
    </source>
</evidence>
<dbReference type="Pfam" id="PF07992">
    <property type="entry name" value="Pyr_redox_2"/>
    <property type="match status" value="1"/>
</dbReference>
<dbReference type="SUPFAM" id="SSF51905">
    <property type="entry name" value="FAD/NAD(P)-binding domain"/>
    <property type="match status" value="1"/>
</dbReference>
<evidence type="ECO:0000256" key="12">
    <source>
        <dbReference type="ARBA" id="ARBA00047599"/>
    </source>
</evidence>
<evidence type="ECO:0000259" key="14">
    <source>
        <dbReference type="Pfam" id="PF07992"/>
    </source>
</evidence>
<dbReference type="RefSeq" id="WP_168817643.1">
    <property type="nucleotide sequence ID" value="NZ_CP051217.1"/>
</dbReference>
<evidence type="ECO:0000256" key="7">
    <source>
        <dbReference type="ARBA" id="ARBA00022946"/>
    </source>
</evidence>
<dbReference type="InterPro" id="IPR032808">
    <property type="entry name" value="DoxX"/>
</dbReference>
<organism evidence="16 17">
    <name type="scientific">Parasphingorhabdus halotolerans</name>
    <dbReference type="NCBI Taxonomy" id="2725558"/>
    <lineage>
        <taxon>Bacteria</taxon>
        <taxon>Pseudomonadati</taxon>
        <taxon>Pseudomonadota</taxon>
        <taxon>Alphaproteobacteria</taxon>
        <taxon>Sphingomonadales</taxon>
        <taxon>Sphingomonadaceae</taxon>
        <taxon>Parasphingorhabdus</taxon>
    </lineage>
</organism>
<evidence type="ECO:0000256" key="1">
    <source>
        <dbReference type="ARBA" id="ARBA00004141"/>
    </source>
</evidence>
<protein>
    <recommendedName>
        <fullName evidence="3">NADH:ubiquinone reductase (non-electrogenic)</fullName>
        <ecNumber evidence="3">1.6.5.9</ecNumber>
    </recommendedName>
</protein>
<feature type="transmembrane region" description="Helical" evidence="13">
    <location>
        <begin position="263"/>
        <end position="288"/>
    </location>
</feature>
<keyword evidence="7" id="KW-0809">Transit peptide</keyword>
<dbReference type="InterPro" id="IPR054585">
    <property type="entry name" value="NDH2-like_C"/>
</dbReference>
<feature type="domain" description="FAD/NAD(P)-binding" evidence="14">
    <location>
        <begin position="311"/>
        <end position="628"/>
    </location>
</feature>
<accession>A0A6H2DJ10</accession>
<evidence type="ECO:0000256" key="9">
    <source>
        <dbReference type="ARBA" id="ARBA00023002"/>
    </source>
</evidence>
<keyword evidence="17" id="KW-1185">Reference proteome</keyword>
<evidence type="ECO:0000256" key="2">
    <source>
        <dbReference type="ARBA" id="ARBA00005272"/>
    </source>
</evidence>
<gene>
    <name evidence="16" type="ORF">HF685_00480</name>
</gene>
<evidence type="ECO:0000256" key="5">
    <source>
        <dbReference type="ARBA" id="ARBA00022692"/>
    </source>
</evidence>
<proteinExistence type="inferred from homology"/>
<dbReference type="Pfam" id="PF07681">
    <property type="entry name" value="DoxX"/>
    <property type="match status" value="1"/>
</dbReference>
<dbReference type="PRINTS" id="PR00411">
    <property type="entry name" value="PNDRDTASEI"/>
</dbReference>
<keyword evidence="11 13" id="KW-0472">Membrane</keyword>
<comment type="similarity">
    <text evidence="2">Belongs to the NADH dehydrogenase family.</text>
</comment>
<comment type="subcellular location">
    <subcellularLocation>
        <location evidence="1">Membrane</location>
        <topology evidence="1">Multi-pass membrane protein</topology>
    </subcellularLocation>
</comment>
<dbReference type="PANTHER" id="PTHR43706">
    <property type="entry name" value="NADH DEHYDROGENASE"/>
    <property type="match status" value="1"/>
</dbReference>
<feature type="transmembrane region" description="Helical" evidence="13">
    <location>
        <begin position="185"/>
        <end position="206"/>
    </location>
</feature>
<reference evidence="16 17" key="1">
    <citation type="submission" date="2020-04" db="EMBL/GenBank/DDBJ databases">
        <title>Genome sequence for Sphingorhabdus sp. strain M1.</title>
        <authorList>
            <person name="Park S.-J."/>
        </authorList>
    </citation>
    <scope>NUCLEOTIDE SEQUENCE [LARGE SCALE GENOMIC DNA]</scope>
    <source>
        <strain evidence="16 17">JK6</strain>
    </source>
</reference>
<dbReference type="InterPro" id="IPR036188">
    <property type="entry name" value="FAD/NAD-bd_sf"/>
</dbReference>
<evidence type="ECO:0000256" key="8">
    <source>
        <dbReference type="ARBA" id="ARBA00022989"/>
    </source>
</evidence>
<dbReference type="EMBL" id="CP051217">
    <property type="protein sequence ID" value="QJB67973.1"/>
    <property type="molecule type" value="Genomic_DNA"/>
</dbReference>
<dbReference type="GO" id="GO:0016020">
    <property type="term" value="C:membrane"/>
    <property type="evidence" value="ECO:0007669"/>
    <property type="project" value="UniProtKB-SubCell"/>
</dbReference>
<comment type="catalytic activity">
    <reaction evidence="12">
        <text>a quinone + NADH + H(+) = a quinol + NAD(+)</text>
        <dbReference type="Rhea" id="RHEA:46160"/>
        <dbReference type="ChEBI" id="CHEBI:15378"/>
        <dbReference type="ChEBI" id="CHEBI:24646"/>
        <dbReference type="ChEBI" id="CHEBI:57540"/>
        <dbReference type="ChEBI" id="CHEBI:57945"/>
        <dbReference type="ChEBI" id="CHEBI:132124"/>
        <dbReference type="EC" id="1.6.5.9"/>
    </reaction>
</comment>
<keyword evidence="5 13" id="KW-0812">Transmembrane</keyword>
<evidence type="ECO:0000256" key="10">
    <source>
        <dbReference type="ARBA" id="ARBA00023027"/>
    </source>
</evidence>
<evidence type="ECO:0000256" key="6">
    <source>
        <dbReference type="ARBA" id="ARBA00022827"/>
    </source>
</evidence>
<evidence type="ECO:0000256" key="3">
    <source>
        <dbReference type="ARBA" id="ARBA00012637"/>
    </source>
</evidence>
<feature type="transmembrane region" description="Helical" evidence="13">
    <location>
        <begin position="226"/>
        <end position="251"/>
    </location>
</feature>
<evidence type="ECO:0000256" key="11">
    <source>
        <dbReference type="ARBA" id="ARBA00023136"/>
    </source>
</evidence>
<dbReference type="PANTHER" id="PTHR43706:SF47">
    <property type="entry name" value="EXTERNAL NADH-UBIQUINONE OXIDOREDUCTASE 1, MITOCHONDRIAL-RELATED"/>
    <property type="match status" value="1"/>
</dbReference>
<feature type="transmembrane region" description="Helical" evidence="13">
    <location>
        <begin position="81"/>
        <end position="104"/>
    </location>
</feature>
<keyword evidence="8 13" id="KW-1133">Transmembrane helix</keyword>
<dbReference type="Pfam" id="PF22366">
    <property type="entry name" value="NDH2_C"/>
    <property type="match status" value="1"/>
</dbReference>
<feature type="transmembrane region" description="Helical" evidence="13">
    <location>
        <begin position="111"/>
        <end position="144"/>
    </location>
</feature>
<dbReference type="GO" id="GO:0050136">
    <property type="term" value="F:NADH dehydrogenase (quinone) (non-electrogenic) activity"/>
    <property type="evidence" value="ECO:0007669"/>
    <property type="project" value="UniProtKB-EC"/>
</dbReference>
<name>A0A6H2DJ10_9SPHN</name>
<dbReference type="EC" id="1.6.5.9" evidence="3"/>
<dbReference type="KEGG" id="phao:HF685_00480"/>
<keyword evidence="10" id="KW-0520">NAD</keyword>
<feature type="domain" description="External alternative NADH-ubiquinone oxidoreductase-like C-terminal" evidence="15">
    <location>
        <begin position="652"/>
        <end position="708"/>
    </location>
</feature>
<feature type="transmembrane region" description="Helical" evidence="13">
    <location>
        <begin position="35"/>
        <end position="56"/>
    </location>
</feature>
<keyword evidence="4" id="KW-0285">Flavoprotein</keyword>
<dbReference type="Gene3D" id="3.50.50.100">
    <property type="match status" value="1"/>
</dbReference>
<keyword evidence="9" id="KW-0560">Oxidoreductase</keyword>
<keyword evidence="6" id="KW-0274">FAD</keyword>
<sequence length="724" mass="78283">MTTNAAAVQPTLQEERLSPFFRITMRVWVKTYRSIISLINPFFDLLVRLLVTQAIFRSGIVKLSDWDTALNLARLEYPVSWMAPGTAAVIGVLIEVIAPILLLFGLFTRGAALAILSLLAISQIEYLAVDLNLWLIAILGWYVLRGAGAFSFDRALAAGLGGSALPFARSVTLFCQFLTEKLAPLWFLAIRLWLAATLLIAVAMISAGGSEVFLPIKSFAGIHPGLAVILAVLLIAGFLVPVSSILLIVALSTLAVMGLHPDLTLYPMLLFGFLFIFGGGFMAIDSVISRWLETNILFDRKYDDVPDHWPHIVVVGAGFGGLACVNKLKNLPVRITLIDRHNYHLFQPLLYQIATAALSPADVATPIRGLFRSDGNVRVVLGQVSGVDSNAKTLTYGQNQVEYDYLVLATGASHSYFGKDEWAPFAPGLKTIEDGVSVRAHVLGAFERAESTNDTERVKRLLTFVIVGAGPTGVELAGAIAELAHQGLKDEFSRINPAEAEIILVQSGDRILPAFPEELSAHAAKSLENLGVDIRLNSRVTNITSDHVNIGDDQEIATETVLWAAGVVASPAGKWLDAETDRAGRVAVDEHLRVKGYQNVFAIGDTAGSNGWNGDPVPGLAPAAKQAGAYVASYIEAQLVTGPQLKPFAYRHQGSLATIGRKSAVADFGFMKLHGAIAWWLWGAVHVGFLSGTRNRISVLVNWIWSYFTLQLGIRLITGRDSGA</sequence>
<dbReference type="InterPro" id="IPR045024">
    <property type="entry name" value="NDH-2"/>
</dbReference>
<feature type="transmembrane region" description="Helical" evidence="13">
    <location>
        <begin position="156"/>
        <end position="178"/>
    </location>
</feature>
<dbReference type="InterPro" id="IPR023753">
    <property type="entry name" value="FAD/NAD-binding_dom"/>
</dbReference>
<evidence type="ECO:0000313" key="17">
    <source>
        <dbReference type="Proteomes" id="UP000501600"/>
    </source>
</evidence>
<evidence type="ECO:0000313" key="16">
    <source>
        <dbReference type="EMBL" id="QJB67973.1"/>
    </source>
</evidence>